<evidence type="ECO:0000313" key="1">
    <source>
        <dbReference type="EMBL" id="EUA16261.1"/>
    </source>
</evidence>
<dbReference type="Gene3D" id="1.20.120.1630">
    <property type="match status" value="1"/>
</dbReference>
<proteinExistence type="predicted"/>
<organism evidence="1">
    <name type="scientific">Mycobacterium xenopi 4042</name>
    <dbReference type="NCBI Taxonomy" id="1299334"/>
    <lineage>
        <taxon>Bacteria</taxon>
        <taxon>Bacillati</taxon>
        <taxon>Actinomycetota</taxon>
        <taxon>Actinomycetes</taxon>
        <taxon>Mycobacteriales</taxon>
        <taxon>Mycobacteriaceae</taxon>
        <taxon>Mycobacterium</taxon>
    </lineage>
</organism>
<dbReference type="PATRIC" id="fig|1299334.3.peg.8492"/>
<protein>
    <submittedName>
        <fullName evidence="1">RemK domain protein</fullName>
    </submittedName>
</protein>
<dbReference type="EMBL" id="JAOB01000080">
    <property type="protein sequence ID" value="EUA16261.1"/>
    <property type="molecule type" value="Genomic_DNA"/>
</dbReference>
<reference evidence="1" key="1">
    <citation type="submission" date="2014-01" db="EMBL/GenBank/DDBJ databases">
        <authorList>
            <person name="Brown-Elliot B."/>
            <person name="Wallace R."/>
            <person name="Lenaerts A."/>
            <person name="Ordway D."/>
            <person name="DeGroote M.A."/>
            <person name="Parker T."/>
            <person name="Sizemore C."/>
            <person name="Tallon L.J."/>
            <person name="Sadzewicz L.K."/>
            <person name="Sengamalay N."/>
            <person name="Fraser C.M."/>
            <person name="Hine E."/>
            <person name="Shefchek K.A."/>
            <person name="Das S.P."/>
            <person name="Tettelin H."/>
        </authorList>
    </citation>
    <scope>NUCLEOTIDE SEQUENCE [LARGE SCALE GENOMIC DNA]</scope>
    <source>
        <strain evidence="1">4042</strain>
    </source>
</reference>
<gene>
    <name evidence="1" type="ORF">I553_1236</name>
</gene>
<name>X7ZB77_MYCXE</name>
<dbReference type="AlphaFoldDB" id="X7ZB77"/>
<accession>X7ZB77</accession>
<comment type="caution">
    <text evidence="1">The sequence shown here is derived from an EMBL/GenBank/DDBJ whole genome shotgun (WGS) entry which is preliminary data.</text>
</comment>
<sequence length="51" mass="6222">MWFAVFLAVQATAIRFWEEPHLARRFGGEYLDYRRHVSRWIPRLSAWTPTE</sequence>